<dbReference type="RefSeq" id="WP_307156334.1">
    <property type="nucleotide sequence ID" value="NZ_JAUSWH010000001.1"/>
</dbReference>
<keyword evidence="1" id="KW-0472">Membrane</keyword>
<reference evidence="3 4" key="1">
    <citation type="submission" date="2023-07" db="EMBL/GenBank/DDBJ databases">
        <title>Genomic Encyclopedia of Type Strains, Phase IV (KMG-IV): sequencing the most valuable type-strain genomes for metagenomic binning, comparative biology and taxonomic classification.</title>
        <authorList>
            <person name="Goeker M."/>
        </authorList>
    </citation>
    <scope>NUCLEOTIDE SEQUENCE [LARGE SCALE GENOMIC DNA]</scope>
    <source>
        <strain evidence="3 4">DSM 100301</strain>
    </source>
</reference>
<dbReference type="Pfam" id="PF01569">
    <property type="entry name" value="PAP2"/>
    <property type="match status" value="1"/>
</dbReference>
<keyword evidence="1" id="KW-0812">Transmembrane</keyword>
<proteinExistence type="predicted"/>
<feature type="transmembrane region" description="Helical" evidence="1">
    <location>
        <begin position="34"/>
        <end position="52"/>
    </location>
</feature>
<feature type="transmembrane region" description="Helical" evidence="1">
    <location>
        <begin position="127"/>
        <end position="149"/>
    </location>
</feature>
<dbReference type="Gene3D" id="1.20.144.10">
    <property type="entry name" value="Phosphatidic acid phosphatase type 2/haloperoxidase"/>
    <property type="match status" value="1"/>
</dbReference>
<evidence type="ECO:0000259" key="2">
    <source>
        <dbReference type="Pfam" id="PF01569"/>
    </source>
</evidence>
<gene>
    <name evidence="3" type="ORF">QO005_000448</name>
</gene>
<accession>A0ABU0I937</accession>
<sequence>MARVILKLGDGFQFMAAHSFFHDLTALERNPGRAAILLTGAWFMLLALFYALPQIDIDVAQLFFFRTACSPEHAAAVCGTFPLSKNGFLGAVRKLLFYMPHVAGVVVLVALIIGLRRARGMADRKHLQPLFLALTSVMIGPYLLVNMYLKEDWGRPRPNQTDLFGGHLAFVPAGSPFGTCDQNCSFISGEAAGAGWLICLLPLLPVRARRFLGLPIIVVSLLTPLLRVSFGAHYLSDAVLGWLSSPVVFAIVVAVAQWQERRKNRRSASGSAPSSTGE</sequence>
<feature type="transmembrane region" description="Helical" evidence="1">
    <location>
        <begin position="211"/>
        <end position="232"/>
    </location>
</feature>
<keyword evidence="1" id="KW-1133">Transmembrane helix</keyword>
<evidence type="ECO:0000256" key="1">
    <source>
        <dbReference type="SAM" id="Phobius"/>
    </source>
</evidence>
<evidence type="ECO:0000313" key="3">
    <source>
        <dbReference type="EMBL" id="MDQ0454133.1"/>
    </source>
</evidence>
<feature type="domain" description="Phosphatidic acid phosphatase type 2/haloperoxidase" evidence="2">
    <location>
        <begin position="133"/>
        <end position="259"/>
    </location>
</feature>
<feature type="transmembrane region" description="Helical" evidence="1">
    <location>
        <begin position="95"/>
        <end position="115"/>
    </location>
</feature>
<keyword evidence="4" id="KW-1185">Reference proteome</keyword>
<feature type="transmembrane region" description="Helical" evidence="1">
    <location>
        <begin position="238"/>
        <end position="256"/>
    </location>
</feature>
<organism evidence="3 4">
    <name type="scientific">Rhizobium paknamense</name>
    <dbReference type="NCBI Taxonomy" id="1206817"/>
    <lineage>
        <taxon>Bacteria</taxon>
        <taxon>Pseudomonadati</taxon>
        <taxon>Pseudomonadota</taxon>
        <taxon>Alphaproteobacteria</taxon>
        <taxon>Hyphomicrobiales</taxon>
        <taxon>Rhizobiaceae</taxon>
        <taxon>Rhizobium/Agrobacterium group</taxon>
        <taxon>Rhizobium</taxon>
    </lineage>
</organism>
<dbReference type="SUPFAM" id="SSF48317">
    <property type="entry name" value="Acid phosphatase/Vanadium-dependent haloperoxidase"/>
    <property type="match status" value="1"/>
</dbReference>
<evidence type="ECO:0000313" key="4">
    <source>
        <dbReference type="Proteomes" id="UP001235269"/>
    </source>
</evidence>
<name>A0ABU0I937_9HYPH</name>
<dbReference type="Proteomes" id="UP001235269">
    <property type="component" value="Unassembled WGS sequence"/>
</dbReference>
<dbReference type="InterPro" id="IPR000326">
    <property type="entry name" value="PAP2/HPO"/>
</dbReference>
<comment type="caution">
    <text evidence="3">The sequence shown here is derived from an EMBL/GenBank/DDBJ whole genome shotgun (WGS) entry which is preliminary data.</text>
</comment>
<dbReference type="EMBL" id="JAUSWH010000001">
    <property type="protein sequence ID" value="MDQ0454133.1"/>
    <property type="molecule type" value="Genomic_DNA"/>
</dbReference>
<feature type="transmembrane region" description="Helical" evidence="1">
    <location>
        <begin position="186"/>
        <end position="204"/>
    </location>
</feature>
<dbReference type="InterPro" id="IPR036938">
    <property type="entry name" value="PAP2/HPO_sf"/>
</dbReference>
<protein>
    <submittedName>
        <fullName evidence="3">Membrane-associated phospholipid phosphatase</fullName>
    </submittedName>
</protein>